<organism evidence="1 2">
    <name type="scientific">Sporosarcina newyorkensis 2681</name>
    <dbReference type="NCBI Taxonomy" id="1027292"/>
    <lineage>
        <taxon>Bacteria</taxon>
        <taxon>Bacillati</taxon>
        <taxon>Bacillota</taxon>
        <taxon>Bacilli</taxon>
        <taxon>Bacillales</taxon>
        <taxon>Caryophanaceae</taxon>
        <taxon>Sporosarcina</taxon>
    </lineage>
</organism>
<dbReference type="GO" id="GO:0016787">
    <property type="term" value="F:hydrolase activity"/>
    <property type="evidence" value="ECO:0007669"/>
    <property type="project" value="UniProtKB-KW"/>
</dbReference>
<evidence type="ECO:0000313" key="1">
    <source>
        <dbReference type="EMBL" id="EGQ27989.1"/>
    </source>
</evidence>
<dbReference type="EMBL" id="AFPZ01000001">
    <property type="protein sequence ID" value="EGQ27989.1"/>
    <property type="molecule type" value="Genomic_DNA"/>
</dbReference>
<dbReference type="OrthoDB" id="2438847at2"/>
<dbReference type="Proteomes" id="UP000005316">
    <property type="component" value="Unassembled WGS sequence"/>
</dbReference>
<dbReference type="HOGENOM" id="CLU_212679_0_0_9"/>
<protein>
    <submittedName>
        <fullName evidence="1">Zinc metallohydrolase</fullName>
    </submittedName>
</protein>
<name>F9DMK1_9BACL</name>
<gene>
    <name evidence="1" type="ORF">HMPREF9372_0031</name>
</gene>
<dbReference type="AlphaFoldDB" id="F9DMK1"/>
<accession>F9DMK1</accession>
<dbReference type="eggNOG" id="ENOG502ZKIR">
    <property type="taxonomic scope" value="Bacteria"/>
</dbReference>
<reference evidence="1 2" key="1">
    <citation type="submission" date="2011-04" db="EMBL/GenBank/DDBJ databases">
        <authorList>
            <person name="Muzny D."/>
            <person name="Qin X."/>
            <person name="Deng J."/>
            <person name="Jiang H."/>
            <person name="Liu Y."/>
            <person name="Qu J."/>
            <person name="Song X.-Z."/>
            <person name="Zhang L."/>
            <person name="Thornton R."/>
            <person name="Coyle M."/>
            <person name="Francisco L."/>
            <person name="Jackson L."/>
            <person name="Javaid M."/>
            <person name="Korchina V."/>
            <person name="Kovar C."/>
            <person name="Mata R."/>
            <person name="Mathew T."/>
            <person name="Ngo R."/>
            <person name="Nguyen L."/>
            <person name="Nguyen N."/>
            <person name="Okwuonu G."/>
            <person name="Ongeri F."/>
            <person name="Pham C."/>
            <person name="Simmons D."/>
            <person name="Wilczek-Boney K."/>
            <person name="Hale W."/>
            <person name="Jakkamsetti A."/>
            <person name="Pham P."/>
            <person name="Ruth R."/>
            <person name="San Lucas F."/>
            <person name="Warren J."/>
            <person name="Zhang J."/>
            <person name="Zhao Z."/>
            <person name="Zhou C."/>
            <person name="Zhu D."/>
            <person name="Lee S."/>
            <person name="Bess C."/>
            <person name="Blankenburg K."/>
            <person name="Forbes L."/>
            <person name="Fu Q."/>
            <person name="Gubbala S."/>
            <person name="Hirani K."/>
            <person name="Jayaseelan J.C."/>
            <person name="Lara F."/>
            <person name="Munidasa M."/>
            <person name="Palculict T."/>
            <person name="Patil S."/>
            <person name="Pu L.-L."/>
            <person name="Saada N."/>
            <person name="Tang L."/>
            <person name="Weissenberger G."/>
            <person name="Zhu Y."/>
            <person name="Hemphill L."/>
            <person name="Shang Y."/>
            <person name="Youmans B."/>
            <person name="Ayvaz T."/>
            <person name="Ross M."/>
            <person name="Santibanez J."/>
            <person name="Aqrawi P."/>
            <person name="Gross S."/>
            <person name="Joshi V."/>
            <person name="Fowler G."/>
            <person name="Nazareth L."/>
            <person name="Reid J."/>
            <person name="Worley K."/>
            <person name="Petrosino J."/>
            <person name="Highlander S."/>
            <person name="Gibbs R."/>
        </authorList>
    </citation>
    <scope>NUCLEOTIDE SEQUENCE [LARGE SCALE GENOMIC DNA]</scope>
    <source>
        <strain evidence="1 2">2681</strain>
    </source>
</reference>
<keyword evidence="1" id="KW-0378">Hydrolase</keyword>
<comment type="caution">
    <text evidence="1">The sequence shown here is derived from an EMBL/GenBank/DDBJ whole genome shotgun (WGS) entry which is preliminary data.</text>
</comment>
<proteinExistence type="predicted"/>
<evidence type="ECO:0000313" key="2">
    <source>
        <dbReference type="Proteomes" id="UP000005316"/>
    </source>
</evidence>
<sequence>MHNLRLENMSLSQAEQKKVLELINTNIAITPTLIKDLFKHGEI</sequence>